<organism evidence="3 4">
    <name type="scientific">Kribbella sandramycini</name>
    <dbReference type="NCBI Taxonomy" id="60450"/>
    <lineage>
        <taxon>Bacteria</taxon>
        <taxon>Bacillati</taxon>
        <taxon>Actinomycetota</taxon>
        <taxon>Actinomycetes</taxon>
        <taxon>Propionibacteriales</taxon>
        <taxon>Kribbellaceae</taxon>
        <taxon>Kribbella</taxon>
    </lineage>
</organism>
<dbReference type="EMBL" id="JACHKF010000001">
    <property type="protein sequence ID" value="MBB6566676.1"/>
    <property type="molecule type" value="Genomic_DNA"/>
</dbReference>
<gene>
    <name evidence="2" type="ORF">HNR71_002313</name>
    <name evidence="3" type="ORF">HPO96_34980</name>
</gene>
<comment type="caution">
    <text evidence="3">The sequence shown here is derived from an EMBL/GenBank/DDBJ whole genome shotgun (WGS) entry which is preliminary data.</text>
</comment>
<sequence length="188" mass="20809">MTVTTTAPPATPPSAAKTDPLVAALLSGALLAAIVGAAANTYLARRRNREDERARVRSICAEALEAVAAYKEFPYAIRRRRADQPGSERNRLADEMRHVQTRLTYYSTWMKGESPALATAYDTLLSNLRRVAGRACHDAWLATPTSADKQMNFQPGVIDLTELRQYEDAYVAAVKQHLNRILKVKAHT</sequence>
<dbReference type="EMBL" id="JABJRC010000013">
    <property type="protein sequence ID" value="NOL45467.1"/>
    <property type="molecule type" value="Genomic_DNA"/>
</dbReference>
<evidence type="ECO:0000313" key="4">
    <source>
        <dbReference type="Proteomes" id="UP000534306"/>
    </source>
</evidence>
<evidence type="ECO:0000313" key="3">
    <source>
        <dbReference type="EMBL" id="NOL45467.1"/>
    </source>
</evidence>
<evidence type="ECO:0000313" key="5">
    <source>
        <dbReference type="Proteomes" id="UP000553957"/>
    </source>
</evidence>
<reference evidence="3 4" key="1">
    <citation type="submission" date="2020-05" db="EMBL/GenBank/DDBJ databases">
        <title>Genome sequence of Kribbella sandramycini ATCC 39419.</title>
        <authorList>
            <person name="Maclea K.S."/>
            <person name="Fair J.L."/>
        </authorList>
    </citation>
    <scope>NUCLEOTIDE SEQUENCE [LARGE SCALE GENOMIC DNA]</scope>
    <source>
        <strain evidence="3 4">ATCC 39419</strain>
    </source>
</reference>
<keyword evidence="4" id="KW-1185">Reference proteome</keyword>
<keyword evidence="1" id="KW-0812">Transmembrane</keyword>
<dbReference type="AlphaFoldDB" id="A0A7Y4P2K5"/>
<dbReference type="RefSeq" id="WP_171678766.1">
    <property type="nucleotide sequence ID" value="NZ_BAAAGT010000004.1"/>
</dbReference>
<evidence type="ECO:0000313" key="2">
    <source>
        <dbReference type="EMBL" id="MBB6566676.1"/>
    </source>
</evidence>
<accession>A0A7Y4P2K5</accession>
<reference evidence="2 5" key="2">
    <citation type="submission" date="2020-08" db="EMBL/GenBank/DDBJ databases">
        <title>Sequencing the genomes of 1000 actinobacteria strains.</title>
        <authorList>
            <person name="Klenk H.-P."/>
        </authorList>
    </citation>
    <scope>NUCLEOTIDE SEQUENCE [LARGE SCALE GENOMIC DNA]</scope>
    <source>
        <strain evidence="2 5">DSM 15626</strain>
    </source>
</reference>
<dbReference type="Proteomes" id="UP000553957">
    <property type="component" value="Unassembled WGS sequence"/>
</dbReference>
<feature type="transmembrane region" description="Helical" evidence="1">
    <location>
        <begin position="20"/>
        <end position="43"/>
    </location>
</feature>
<proteinExistence type="predicted"/>
<evidence type="ECO:0000256" key="1">
    <source>
        <dbReference type="SAM" id="Phobius"/>
    </source>
</evidence>
<name>A0A7Y4P2K5_9ACTN</name>
<protein>
    <submittedName>
        <fullName evidence="2">ABC-type transport system involved in cytochrome bd biosynthesis fused ATPase/permease subunit</fullName>
    </submittedName>
</protein>
<dbReference type="Proteomes" id="UP000534306">
    <property type="component" value="Unassembled WGS sequence"/>
</dbReference>
<keyword evidence="1" id="KW-0472">Membrane</keyword>
<keyword evidence="1" id="KW-1133">Transmembrane helix</keyword>